<accession>A0A218MKP2</accession>
<reference evidence="1" key="2">
    <citation type="journal article" date="2017" name="Nat. Commun.">
        <title>Single-virus genomics reveals hidden cosmopolitan and abundant viruses.</title>
        <authorList>
            <person name="Martinez-Hernandez F."/>
            <person name="Fornas O."/>
            <person name="Lluesma Gomez M."/>
            <person name="Bolduc B."/>
            <person name="de la Cruz Pena M.J."/>
            <person name="Martinez J.M."/>
            <person name="Anton J."/>
            <person name="Gasol J.M."/>
            <person name="Rosselli R."/>
            <person name="Rodriguez-Valera F."/>
            <person name="Sullivan M.B."/>
            <person name="Acinas S.G."/>
            <person name="Martinez-Garcia M."/>
        </authorList>
    </citation>
    <scope>NUCLEOTIDE SEQUENCE</scope>
</reference>
<reference evidence="1" key="1">
    <citation type="submission" date="2016-10" db="EMBL/GenBank/DDBJ databases">
        <authorList>
            <person name="Varghese N."/>
        </authorList>
    </citation>
    <scope>NUCLEOTIDE SEQUENCE</scope>
</reference>
<name>A0A218MKP2_9VIRU</name>
<evidence type="ECO:0000313" key="1">
    <source>
        <dbReference type="EMBL" id="ASE99849.1"/>
    </source>
</evidence>
<sequence length="630" mass="69795">MANGLKYDVAPSLGTQSTPSATGSKFQMGIAVDLTNRKYEYGQVIKYSLAADEFSASTTELNTHQFGVSHTDQDENSCPSQFVQYGDRAVFGPSTVSGYEGYTEPVRLAAAGHLNDVNSTAWTDGVIYSLDRANRYKYQLSDSVSIYGTGRAAGWYMQNIQGQTTGIRKGYISLNHMGRYVQTEASDATLTDFWENNNVGSSIVGIKIKLPVGHSDAQVDYIQGYSTGPLHGNAKGPSREFSKYGLIPFRTNTLSSPGTESGLDYYNDAADTNDTEGIFRYTYKHNDSNFYLGQFTINNASRTIVSGDKTEMAVLTGFDHPGGEFKDTAQALLTSQNGLSDSAGGNYTSTGIFYQPLTRSIQNDNDGRYSKLTSGTNYRMGITYRGNMTDRGTTMNSSYSYAFFQWSPGVHHGDTNTYTDFYMSTDKLLDGNDTNKKAINTYTTKMVSGNVESANIDLTSGINYQAMGVVQISKNTTGNSSARYSGVEQMMFVDNMWLEHEGDISNASGQGYCIIDQNPEQGTLQVNRFQASKPTKITLSDGSRRTMDITGSNQRFLHDISCEFLYLPQTEYDKLQDLLRWQDLGHKLTLHPHLPQVPHCLVGEMEITNVRKSFWDLSRFSISFKFTETD</sequence>
<dbReference type="EMBL" id="KY052800">
    <property type="protein sequence ID" value="ASE99849.1"/>
    <property type="molecule type" value="Genomic_DNA"/>
</dbReference>
<organism evidence="1">
    <name type="scientific">uncultured virus</name>
    <dbReference type="NCBI Taxonomy" id="340016"/>
    <lineage>
        <taxon>Viruses</taxon>
        <taxon>environmental samples</taxon>
    </lineage>
</organism>
<proteinExistence type="predicted"/>
<protein>
    <submittedName>
        <fullName evidence="1">Uncharacterized protein</fullName>
    </submittedName>
</protein>